<dbReference type="EMBL" id="CAJVCH010014450">
    <property type="protein sequence ID" value="CAG7678285.1"/>
    <property type="molecule type" value="Genomic_DNA"/>
</dbReference>
<gene>
    <name evidence="1" type="ORF">AFUS01_LOCUS2531</name>
</gene>
<reference evidence="1" key="1">
    <citation type="submission" date="2021-06" db="EMBL/GenBank/DDBJ databases">
        <authorList>
            <person name="Hodson N. C."/>
            <person name="Mongue J. A."/>
            <person name="Jaron S. K."/>
        </authorList>
    </citation>
    <scope>NUCLEOTIDE SEQUENCE</scope>
</reference>
<proteinExistence type="predicted"/>
<protein>
    <submittedName>
        <fullName evidence="1">Uncharacterized protein</fullName>
    </submittedName>
</protein>
<comment type="caution">
    <text evidence="1">The sequence shown here is derived from an EMBL/GenBank/DDBJ whole genome shotgun (WGS) entry which is preliminary data.</text>
</comment>
<evidence type="ECO:0000313" key="1">
    <source>
        <dbReference type="EMBL" id="CAG7678285.1"/>
    </source>
</evidence>
<organism evidence="1 2">
    <name type="scientific">Allacma fusca</name>
    <dbReference type="NCBI Taxonomy" id="39272"/>
    <lineage>
        <taxon>Eukaryota</taxon>
        <taxon>Metazoa</taxon>
        <taxon>Ecdysozoa</taxon>
        <taxon>Arthropoda</taxon>
        <taxon>Hexapoda</taxon>
        <taxon>Collembola</taxon>
        <taxon>Symphypleona</taxon>
        <taxon>Sminthuridae</taxon>
        <taxon>Allacma</taxon>
    </lineage>
</organism>
<dbReference type="Proteomes" id="UP000708208">
    <property type="component" value="Unassembled WGS sequence"/>
</dbReference>
<evidence type="ECO:0000313" key="2">
    <source>
        <dbReference type="Proteomes" id="UP000708208"/>
    </source>
</evidence>
<keyword evidence="2" id="KW-1185">Reference proteome</keyword>
<name>A0A8J2NHU2_9HEXA</name>
<sequence>TIQVHESA</sequence>
<feature type="non-terminal residue" evidence="1">
    <location>
        <position position="8"/>
    </location>
</feature>
<accession>A0A8J2NHU2</accession>